<keyword evidence="5" id="KW-0687">Ribonucleoprotein</keyword>
<evidence type="ECO:0000256" key="5">
    <source>
        <dbReference type="ARBA" id="ARBA00023274"/>
    </source>
</evidence>
<proteinExistence type="inferred from homology"/>
<dbReference type="Proteomes" id="UP000673552">
    <property type="component" value="Chromosome 36"/>
</dbReference>
<dbReference type="InterPro" id="IPR037447">
    <property type="entry name" value="Ribosomal_eS10"/>
</dbReference>
<keyword evidence="4" id="KW-0689">Ribosomal protein</keyword>
<feature type="compositionally biased region" description="Basic and acidic residues" evidence="6">
    <location>
        <begin position="132"/>
        <end position="146"/>
    </location>
</feature>
<feature type="compositionally biased region" description="Low complexity" evidence="6">
    <location>
        <begin position="162"/>
        <end position="173"/>
    </location>
</feature>
<dbReference type="InterPro" id="IPR036388">
    <property type="entry name" value="WH-like_DNA-bd_sf"/>
</dbReference>
<dbReference type="Gene3D" id="1.10.10.10">
    <property type="entry name" value="Winged helix-like DNA-binding domain superfamily/Winged helix DNA-binding domain"/>
    <property type="match status" value="1"/>
</dbReference>
<reference evidence="8 9" key="1">
    <citation type="submission" date="2021-03" db="EMBL/GenBank/DDBJ databases">
        <title>Leishmania (Mundinia) martiniquensis Genome sequencing and assembly.</title>
        <authorList>
            <person name="Almutairi H."/>
            <person name="Gatherer D."/>
        </authorList>
    </citation>
    <scope>NUCLEOTIDE SEQUENCE [LARGE SCALE GENOMIC DNA]</scope>
    <source>
        <strain evidence="8">LSCM1</strain>
    </source>
</reference>
<dbReference type="FunFam" id="1.10.10.10:FF:000539">
    <property type="entry name" value="40S ribosomal protein S10, putative"/>
    <property type="match status" value="1"/>
</dbReference>
<comment type="subcellular location">
    <subcellularLocation>
        <location evidence="1">Cytoplasm</location>
    </subcellularLocation>
</comment>
<organism evidence="8 9">
    <name type="scientific">Leishmania martiniquensis</name>
    <dbReference type="NCBI Taxonomy" id="1580590"/>
    <lineage>
        <taxon>Eukaryota</taxon>
        <taxon>Discoba</taxon>
        <taxon>Euglenozoa</taxon>
        <taxon>Kinetoplastea</taxon>
        <taxon>Metakinetoplastina</taxon>
        <taxon>Trypanosomatida</taxon>
        <taxon>Trypanosomatidae</taxon>
        <taxon>Leishmaniinae</taxon>
        <taxon>Leishmania</taxon>
    </lineage>
</organism>
<dbReference type="PANTHER" id="PTHR12146:SF0">
    <property type="entry name" value="RIBOSOMAL PROTEIN S10"/>
    <property type="match status" value="1"/>
</dbReference>
<accession>A0A836K9K0</accession>
<dbReference type="GO" id="GO:0022627">
    <property type="term" value="C:cytosolic small ribosomal subunit"/>
    <property type="evidence" value="ECO:0007669"/>
    <property type="project" value="TreeGrafter"/>
</dbReference>
<dbReference type="GO" id="GO:0003723">
    <property type="term" value="F:RNA binding"/>
    <property type="evidence" value="ECO:0007669"/>
    <property type="project" value="TreeGrafter"/>
</dbReference>
<keyword evidence="3" id="KW-0963">Cytoplasm</keyword>
<dbReference type="GO" id="GO:0003735">
    <property type="term" value="F:structural constituent of ribosome"/>
    <property type="evidence" value="ECO:0007669"/>
    <property type="project" value="TreeGrafter"/>
</dbReference>
<evidence type="ECO:0000313" key="9">
    <source>
        <dbReference type="Proteomes" id="UP000673552"/>
    </source>
</evidence>
<dbReference type="InterPro" id="IPR005326">
    <property type="entry name" value="Plectin_eS10_N"/>
</dbReference>
<evidence type="ECO:0000256" key="6">
    <source>
        <dbReference type="SAM" id="MobiDB-lite"/>
    </source>
</evidence>
<evidence type="ECO:0000256" key="4">
    <source>
        <dbReference type="ARBA" id="ARBA00022980"/>
    </source>
</evidence>
<name>A0A836K9K0_9TRYP</name>
<dbReference type="OrthoDB" id="265263at2759"/>
<feature type="domain" description="Plectin/eS10 N-terminal" evidence="7">
    <location>
        <begin position="15"/>
        <end position="110"/>
    </location>
</feature>
<dbReference type="GeneID" id="92510271"/>
<evidence type="ECO:0000256" key="1">
    <source>
        <dbReference type="ARBA" id="ARBA00004496"/>
    </source>
</evidence>
<dbReference type="Pfam" id="PF03501">
    <property type="entry name" value="S10_plectin"/>
    <property type="match status" value="1"/>
</dbReference>
<protein>
    <recommendedName>
        <fullName evidence="7">Plectin/eS10 N-terminal domain-containing protein</fullName>
    </recommendedName>
</protein>
<evidence type="ECO:0000259" key="7">
    <source>
        <dbReference type="Pfam" id="PF03501"/>
    </source>
</evidence>
<dbReference type="EMBL" id="JAFEUZ010000036">
    <property type="protein sequence ID" value="KAG5463927.1"/>
    <property type="molecule type" value="Genomic_DNA"/>
</dbReference>
<dbReference type="AlphaFoldDB" id="A0A836K9K0"/>
<dbReference type="KEGG" id="lmat:92510271"/>
<comment type="caution">
    <text evidence="8">The sequence shown here is derived from an EMBL/GenBank/DDBJ whole genome shotgun (WGS) entry which is preliminary data.</text>
</comment>
<gene>
    <name evidence="8" type="ORF">LSCM1_00100</name>
</gene>
<dbReference type="RefSeq" id="XP_067173864.1">
    <property type="nucleotide sequence ID" value="XM_067317759.1"/>
</dbReference>
<keyword evidence="9" id="KW-1185">Reference proteome</keyword>
<evidence type="ECO:0000256" key="3">
    <source>
        <dbReference type="ARBA" id="ARBA00022490"/>
    </source>
</evidence>
<comment type="similarity">
    <text evidence="2">Belongs to the eukaryotic ribosomal protein eS10 family.</text>
</comment>
<sequence>MTVPAAPPRTMSTYVPKPSRDNVYRFFFTEGVIACKKDPMGTWTGTLGGSSFTVPCIQVMQLMRSLKSRNLIKEQYAWRHYYWILNDEGIAYMRNYLHLAPSAMPNTQKPSSVNFEKVTEGRGRGRGRGGRGRGEGRGRGRGEGRGRGRGRGFGGERTNYRAAASASPEGEAANTPAAE</sequence>
<evidence type="ECO:0000313" key="8">
    <source>
        <dbReference type="EMBL" id="KAG5463927.1"/>
    </source>
</evidence>
<evidence type="ECO:0000256" key="2">
    <source>
        <dbReference type="ARBA" id="ARBA00007278"/>
    </source>
</evidence>
<feature type="region of interest" description="Disordered" evidence="6">
    <location>
        <begin position="106"/>
        <end position="179"/>
    </location>
</feature>
<dbReference type="PANTHER" id="PTHR12146">
    <property type="entry name" value="40S RIBOSOMAL PROTEIN S10"/>
    <property type="match status" value="1"/>
</dbReference>